<keyword evidence="5" id="KW-1133">Transmembrane helix</keyword>
<dbReference type="RefSeq" id="WP_073041777.1">
    <property type="nucleotide sequence ID" value="NZ_FQVB01000050.1"/>
</dbReference>
<feature type="compositionally biased region" description="Acidic residues" evidence="4">
    <location>
        <begin position="663"/>
        <end position="672"/>
    </location>
</feature>
<dbReference type="InterPro" id="IPR025991">
    <property type="entry name" value="Chemoreceptor_zinc-bind_dom"/>
</dbReference>
<dbReference type="GO" id="GO:0006935">
    <property type="term" value="P:chemotaxis"/>
    <property type="evidence" value="ECO:0007669"/>
    <property type="project" value="UniProtKB-KW"/>
</dbReference>
<name>A0A1M5I1R6_9BACT</name>
<feature type="domain" description="Methyl-accepting transducer" evidence="6">
    <location>
        <begin position="356"/>
        <end position="585"/>
    </location>
</feature>
<dbReference type="SUPFAM" id="SSF58104">
    <property type="entry name" value="Methyl-accepting chemotaxis protein (MCP) signaling domain"/>
    <property type="match status" value="1"/>
</dbReference>
<comment type="similarity">
    <text evidence="2">Belongs to the methyl-accepting chemotaxis (MCP) protein family.</text>
</comment>
<dbReference type="GO" id="GO:0007165">
    <property type="term" value="P:signal transduction"/>
    <property type="evidence" value="ECO:0007669"/>
    <property type="project" value="UniProtKB-KW"/>
</dbReference>
<keyword evidence="5" id="KW-0472">Membrane</keyword>
<dbReference type="Pfam" id="PF00015">
    <property type="entry name" value="MCPsignal"/>
    <property type="match status" value="1"/>
</dbReference>
<dbReference type="STRING" id="1121391.SAMN02745206_03489"/>
<evidence type="ECO:0000256" key="5">
    <source>
        <dbReference type="SAM" id="Phobius"/>
    </source>
</evidence>
<dbReference type="Gene3D" id="1.20.120.30">
    <property type="entry name" value="Aspartate receptor, ligand-binding domain"/>
    <property type="match status" value="1"/>
</dbReference>
<keyword evidence="1" id="KW-0145">Chemotaxis</keyword>
<reference evidence="8" key="1">
    <citation type="submission" date="2016-11" db="EMBL/GenBank/DDBJ databases">
        <authorList>
            <person name="Varghese N."/>
            <person name="Submissions S."/>
        </authorList>
    </citation>
    <scope>NUCLEOTIDE SEQUENCE [LARGE SCALE GENOMIC DNA]</scope>
    <source>
        <strain evidence="8">DSM 9756</strain>
    </source>
</reference>
<dbReference type="GO" id="GO:0005886">
    <property type="term" value="C:plasma membrane"/>
    <property type="evidence" value="ECO:0007669"/>
    <property type="project" value="TreeGrafter"/>
</dbReference>
<keyword evidence="5" id="KW-0812">Transmembrane</keyword>
<dbReference type="PROSITE" id="PS50111">
    <property type="entry name" value="CHEMOTAXIS_TRANSDUC_2"/>
    <property type="match status" value="1"/>
</dbReference>
<dbReference type="InterPro" id="IPR004090">
    <property type="entry name" value="Chemotax_Me-accpt_rcpt"/>
</dbReference>
<organism evidence="7 8">
    <name type="scientific">Desulfacinum infernum DSM 9756</name>
    <dbReference type="NCBI Taxonomy" id="1121391"/>
    <lineage>
        <taxon>Bacteria</taxon>
        <taxon>Pseudomonadati</taxon>
        <taxon>Thermodesulfobacteriota</taxon>
        <taxon>Syntrophobacteria</taxon>
        <taxon>Syntrophobacterales</taxon>
        <taxon>Syntrophobacteraceae</taxon>
        <taxon>Desulfacinum</taxon>
    </lineage>
</organism>
<dbReference type="InterPro" id="IPR051310">
    <property type="entry name" value="MCP_chemotaxis"/>
</dbReference>
<proteinExistence type="inferred from homology"/>
<feature type="region of interest" description="Disordered" evidence="4">
    <location>
        <begin position="610"/>
        <end position="672"/>
    </location>
</feature>
<dbReference type="InterPro" id="IPR004089">
    <property type="entry name" value="MCPsignal_dom"/>
</dbReference>
<dbReference type="Proteomes" id="UP000184076">
    <property type="component" value="Unassembled WGS sequence"/>
</dbReference>
<keyword evidence="3" id="KW-0807">Transducer</keyword>
<dbReference type="InterPro" id="IPR024478">
    <property type="entry name" value="HlyB_4HB_MCP"/>
</dbReference>
<dbReference type="SMART" id="SM00283">
    <property type="entry name" value="MA"/>
    <property type="match status" value="1"/>
</dbReference>
<dbReference type="AlphaFoldDB" id="A0A1M5I1R6"/>
<dbReference type="PRINTS" id="PR00260">
    <property type="entry name" value="CHEMTRNSDUCR"/>
</dbReference>
<dbReference type="PANTHER" id="PTHR43531">
    <property type="entry name" value="PROTEIN ICFG"/>
    <property type="match status" value="1"/>
</dbReference>
<dbReference type="EMBL" id="FQVB01000050">
    <property type="protein sequence ID" value="SHG21963.1"/>
    <property type="molecule type" value="Genomic_DNA"/>
</dbReference>
<evidence type="ECO:0000313" key="7">
    <source>
        <dbReference type="EMBL" id="SHG21963.1"/>
    </source>
</evidence>
<evidence type="ECO:0000256" key="3">
    <source>
        <dbReference type="PROSITE-ProRule" id="PRU00284"/>
    </source>
</evidence>
<protein>
    <submittedName>
        <fullName evidence="7">Methyl-accepting chemotaxis protein</fullName>
    </submittedName>
</protein>
<dbReference type="Pfam" id="PF12729">
    <property type="entry name" value="4HB_MCP_1"/>
    <property type="match status" value="1"/>
</dbReference>
<dbReference type="Pfam" id="PF13682">
    <property type="entry name" value="CZB"/>
    <property type="match status" value="1"/>
</dbReference>
<dbReference type="GO" id="GO:0004888">
    <property type="term" value="F:transmembrane signaling receptor activity"/>
    <property type="evidence" value="ECO:0007669"/>
    <property type="project" value="InterPro"/>
</dbReference>
<evidence type="ECO:0000256" key="1">
    <source>
        <dbReference type="ARBA" id="ARBA00022500"/>
    </source>
</evidence>
<evidence type="ECO:0000256" key="2">
    <source>
        <dbReference type="ARBA" id="ARBA00029447"/>
    </source>
</evidence>
<dbReference type="Gene3D" id="1.10.287.950">
    <property type="entry name" value="Methyl-accepting chemotaxis protein"/>
    <property type="match status" value="1"/>
</dbReference>
<evidence type="ECO:0000256" key="4">
    <source>
        <dbReference type="SAM" id="MobiDB-lite"/>
    </source>
</evidence>
<evidence type="ECO:0000259" key="6">
    <source>
        <dbReference type="PROSITE" id="PS50111"/>
    </source>
</evidence>
<feature type="transmembrane region" description="Helical" evidence="5">
    <location>
        <begin position="12"/>
        <end position="33"/>
    </location>
</feature>
<accession>A0A1M5I1R6</accession>
<evidence type="ECO:0000313" key="8">
    <source>
        <dbReference type="Proteomes" id="UP000184076"/>
    </source>
</evidence>
<keyword evidence="8" id="KW-1185">Reference proteome</keyword>
<dbReference type="PANTHER" id="PTHR43531:SF11">
    <property type="entry name" value="METHYL-ACCEPTING CHEMOTAXIS PROTEIN 3"/>
    <property type="match status" value="1"/>
</dbReference>
<sequence length="672" mass="72360">MEKRWTVGRKLALSFTAVCAVVALLGGVGYFTAHQGAEALREVGRVRLPGVMSTQEMAQRLEAIKGSLRTLAISGLDPALRQSQYDNIVEARETYQAAMKVYELLPRTPEEAELWKRFREALQAWKQENDKAMEMAKKFDAMGINDPDEFKNEVSTFQADHYNLIISLYDLMLSGRSFEGGDDPEACRFGRWLSGFSSENPELKRIMTAVAEPHRRFHDGVRQMKQLVRSGRPEEARKVFDEGVRPAREETHRHMDAFAGVADEALATMHALEEQLLGPVTEKQRVAVSLLQKVVDINKDVGGMVTEKSIASAGRMQTVMTGVALAGLALAAILGGLVTRGINGVLRKSIEDLGESAEQVASAAGQVASASQQLAEGASEQAAGIEETSSAVEEMASMTRQNADNAAQADGLMRQAAEAAEQAKKSMGELLHSMEEISRSSAETQKIIKTIDEIAFQTNLLALNAAVEAARAGEAGAGFAVVADEVRNLAMRAAEAAKNTAQLIEGTVVRVKQGADLTGSTNRAFAMVHESVGKVAELVNEIAAASNEQSEGIGQVNTSISQMDRVVQQNAANAEESASAAEEMSAQAAQLRAYVEDLVALVGRRAKDGGLRGLRRRGGKAGSRPQSPTPRLGTAGSGNQAAKDRIHPSAPEKGTKTRPEELIPFDEDFQDF</sequence>
<gene>
    <name evidence="7" type="ORF">SAMN02745206_03489</name>
</gene>